<dbReference type="VEuPathDB" id="FungiDB:PV09_00555"/>
<name>A0A0D2BBC4_9PEZI</name>
<dbReference type="EMBL" id="KN847530">
    <property type="protein sequence ID" value="KIW08594.1"/>
    <property type="molecule type" value="Genomic_DNA"/>
</dbReference>
<feature type="compositionally biased region" description="Acidic residues" evidence="1">
    <location>
        <begin position="154"/>
        <end position="165"/>
    </location>
</feature>
<feature type="domain" description="AAA+ ATPase" evidence="2">
    <location>
        <begin position="391"/>
        <end position="561"/>
    </location>
</feature>
<feature type="region of interest" description="Disordered" evidence="1">
    <location>
        <begin position="80"/>
        <end position="187"/>
    </location>
</feature>
<dbReference type="InterPro" id="IPR003593">
    <property type="entry name" value="AAA+_ATPase"/>
</dbReference>
<dbReference type="FunCoup" id="A0A0D2BBC4">
    <property type="interactions" value="850"/>
</dbReference>
<dbReference type="GO" id="GO:0016887">
    <property type="term" value="F:ATP hydrolysis activity"/>
    <property type="evidence" value="ECO:0007669"/>
    <property type="project" value="InterPro"/>
</dbReference>
<dbReference type="RefSeq" id="XP_016218463.1">
    <property type="nucleotide sequence ID" value="XM_016353310.1"/>
</dbReference>
<organism evidence="3 4">
    <name type="scientific">Verruconis gallopava</name>
    <dbReference type="NCBI Taxonomy" id="253628"/>
    <lineage>
        <taxon>Eukaryota</taxon>
        <taxon>Fungi</taxon>
        <taxon>Dikarya</taxon>
        <taxon>Ascomycota</taxon>
        <taxon>Pezizomycotina</taxon>
        <taxon>Dothideomycetes</taxon>
        <taxon>Pleosporomycetidae</taxon>
        <taxon>Venturiales</taxon>
        <taxon>Sympoventuriaceae</taxon>
        <taxon>Verruconis</taxon>
    </lineage>
</organism>
<dbReference type="InterPro" id="IPR027417">
    <property type="entry name" value="P-loop_NTPase"/>
</dbReference>
<dbReference type="PANTHER" id="PTHR23389:SF3">
    <property type="entry name" value="CHROMOSOME TRANSMISSION FIDELITY PROTEIN 18 HOMOLOG"/>
    <property type="match status" value="1"/>
</dbReference>
<evidence type="ECO:0000313" key="4">
    <source>
        <dbReference type="Proteomes" id="UP000053259"/>
    </source>
</evidence>
<dbReference type="STRING" id="253628.A0A0D2BBC4"/>
<reference evidence="3 4" key="1">
    <citation type="submission" date="2015-01" db="EMBL/GenBank/DDBJ databases">
        <title>The Genome Sequence of Ochroconis gallopava CBS43764.</title>
        <authorList>
            <consortium name="The Broad Institute Genomics Platform"/>
            <person name="Cuomo C."/>
            <person name="de Hoog S."/>
            <person name="Gorbushina A."/>
            <person name="Stielow B."/>
            <person name="Teixiera M."/>
            <person name="Abouelleil A."/>
            <person name="Chapman S.B."/>
            <person name="Priest M."/>
            <person name="Young S.K."/>
            <person name="Wortman J."/>
            <person name="Nusbaum C."/>
            <person name="Birren B."/>
        </authorList>
    </citation>
    <scope>NUCLEOTIDE SEQUENCE [LARGE SCALE GENOMIC DNA]</scope>
    <source>
        <strain evidence="3 4">CBS 43764</strain>
    </source>
</reference>
<dbReference type="InParanoid" id="A0A0D2BBC4"/>
<proteinExistence type="predicted"/>
<dbReference type="Pfam" id="PF00004">
    <property type="entry name" value="AAA"/>
    <property type="match status" value="1"/>
</dbReference>
<dbReference type="Proteomes" id="UP000053259">
    <property type="component" value="Unassembled WGS sequence"/>
</dbReference>
<evidence type="ECO:0000313" key="3">
    <source>
        <dbReference type="EMBL" id="KIW08594.1"/>
    </source>
</evidence>
<dbReference type="CDD" id="cd00009">
    <property type="entry name" value="AAA"/>
    <property type="match status" value="1"/>
</dbReference>
<dbReference type="Gene3D" id="3.40.50.300">
    <property type="entry name" value="P-loop containing nucleotide triphosphate hydrolases"/>
    <property type="match status" value="1"/>
</dbReference>
<gene>
    <name evidence="3" type="ORF">PV09_00555</name>
</gene>
<accession>A0A0D2BBC4</accession>
<dbReference type="InterPro" id="IPR003959">
    <property type="entry name" value="ATPase_AAA_core"/>
</dbReference>
<sequence>MSLSSSPDFPSSFDPAVYLHSQLSDDAYATAALSADLLELNRHIEDVRQQKTRERVVVHHRAWNVADVFRSEEDYPIVTPSKSFGNHPTLPSSSPPPPPPTPPIMTVAAASSPIVYPATSSPPSLDSPSKRRKFSDDRNPLKEVNTNVLRGGFIDDDFDEDDDTDLGPVHKKPRLSPPASAPQQPEPGTVICVDSLFNEKQLAQTYQSDFAYAFDTAEQDSQVSAESGLGLCNQAGHRTLLKIQTCSGRGIYVGERRKKASQTYEQLVAARSEHIEGHARRSFYGVDIHRLLNDISQQAKVKTATSGETTNVLPSVEQDQEPGVSRKKQRTLLWTEKYRARKFTDLVGDERTHRSVLRWLKAWDSIVFPGSSKKKHLLSRKHNEQNDERPHKKVLLLSGPPGLGKTTLAHVCAKQAGYEVQEISASDERSKDVVKGRIRDMVGTENVRGQHLETERGKTRKAGRPVCVIVDEVDGVVGGNSGGAGEGGFIKALIDLIALDERNSRLNATQNDPSRPKKQKKGQQFRMLRPLILICNDIYHPSLRPLRQSSVAEIVHMRKPNLNMVISRVHSIFEKEGIPSDIDGVRRLCEATWGMSSNKEVGNEAGTSEGDIRSVLVVSEWVATKLRASSSSQTGPCPRLTRKWIESNILGELSHGGGSARSLGRGSVKEVVDRVFQEGAGFPRTSPITANAVQPPGDGERVVGVAEGSKRQTMERLREMIDTSGETDRILMDCFTTYPTRPIQDDTFLSKPNNAYDWLYFHDLLSSQITGSQEWELAPYMSTSILAFHDLFASSHAAVHRYGNRTKEDEDEVENMPFSGPAAPYTAAESMKANTASITSLQGSLSIPLARMYRSHADIATELLPYTLRMLAPDIKPVVINSHAAGAKSAPTASVRKASERALVARAVECMAATGVRFEKSRVETESASNKGASGGWVYRMEPPLDSLGTFETLKGQDRGVRYAVRQVLELEWRKQELKKGEETRLKKMAGHEVGVGTDAKQLDLRRAAVKKDFFGRVVRETAGTTESLDDSGGGSRTQDLAVNSTTKNRVWVSYHEGFSNAVRKPITLKELMEGL</sequence>
<keyword evidence="4" id="KW-1185">Reference proteome</keyword>
<evidence type="ECO:0000256" key="1">
    <source>
        <dbReference type="SAM" id="MobiDB-lite"/>
    </source>
</evidence>
<dbReference type="PANTHER" id="PTHR23389">
    <property type="entry name" value="CHROMOSOME TRANSMISSION FIDELITY FACTOR 18"/>
    <property type="match status" value="1"/>
</dbReference>
<dbReference type="GO" id="GO:0005524">
    <property type="term" value="F:ATP binding"/>
    <property type="evidence" value="ECO:0007669"/>
    <property type="project" value="InterPro"/>
</dbReference>
<protein>
    <recommendedName>
        <fullName evidence="2">AAA+ ATPase domain-containing protein</fullName>
    </recommendedName>
</protein>
<evidence type="ECO:0000259" key="2">
    <source>
        <dbReference type="SMART" id="SM00382"/>
    </source>
</evidence>
<feature type="compositionally biased region" description="Polar residues" evidence="1">
    <location>
        <begin position="118"/>
        <end position="127"/>
    </location>
</feature>
<dbReference type="GO" id="GO:0003677">
    <property type="term" value="F:DNA binding"/>
    <property type="evidence" value="ECO:0007669"/>
    <property type="project" value="TreeGrafter"/>
</dbReference>
<feature type="compositionally biased region" description="Pro residues" evidence="1">
    <location>
        <begin position="93"/>
        <end position="103"/>
    </location>
</feature>
<dbReference type="HOGENOM" id="CLU_004894_0_0_1"/>
<dbReference type="SUPFAM" id="SSF52540">
    <property type="entry name" value="P-loop containing nucleoside triphosphate hydrolases"/>
    <property type="match status" value="1"/>
</dbReference>
<dbReference type="AlphaFoldDB" id="A0A0D2BBC4"/>
<dbReference type="OrthoDB" id="2195431at2759"/>
<dbReference type="GeneID" id="27308528"/>
<dbReference type="SMART" id="SM00382">
    <property type="entry name" value="AAA"/>
    <property type="match status" value="1"/>
</dbReference>
<dbReference type="GO" id="GO:0005634">
    <property type="term" value="C:nucleus"/>
    <property type="evidence" value="ECO:0007669"/>
    <property type="project" value="TreeGrafter"/>
</dbReference>